<feature type="domain" description="Helix-turn-helix type 11" evidence="1">
    <location>
        <begin position="11"/>
        <end position="62"/>
    </location>
</feature>
<sequence length="114" mass="12106">MNRNDRLGALVLELRTSAPRPRSARWLAQRFGVSTRTVERDIAALQRTGTLIHAETGRAGGYVLDHARCLPPLTLTPGEALAVATALKALAGTPLAEHAGTALDKVLAVLPPPR</sequence>
<evidence type="ECO:0000259" key="1">
    <source>
        <dbReference type="Pfam" id="PF08279"/>
    </source>
</evidence>
<keyword evidence="2" id="KW-0238">DNA-binding</keyword>
<dbReference type="Proteomes" id="UP000517916">
    <property type="component" value="Unassembled WGS sequence"/>
</dbReference>
<dbReference type="SUPFAM" id="SSF46785">
    <property type="entry name" value="Winged helix' DNA-binding domain"/>
    <property type="match status" value="1"/>
</dbReference>
<dbReference type="PANTHER" id="PTHR34580">
    <property type="match status" value="1"/>
</dbReference>
<dbReference type="InterPro" id="IPR013196">
    <property type="entry name" value="HTH_11"/>
</dbReference>
<dbReference type="PANTHER" id="PTHR34580:SF1">
    <property type="entry name" value="PROTEIN PAFC"/>
    <property type="match status" value="1"/>
</dbReference>
<dbReference type="Gene3D" id="1.10.10.10">
    <property type="entry name" value="Winged helix-like DNA-binding domain superfamily/Winged helix DNA-binding domain"/>
    <property type="match status" value="1"/>
</dbReference>
<accession>A0ABR6BDH6</accession>
<dbReference type="InterPro" id="IPR036390">
    <property type="entry name" value="WH_DNA-bd_sf"/>
</dbReference>
<dbReference type="GO" id="GO:0003677">
    <property type="term" value="F:DNA binding"/>
    <property type="evidence" value="ECO:0007669"/>
    <property type="project" value="UniProtKB-KW"/>
</dbReference>
<evidence type="ECO:0000313" key="2">
    <source>
        <dbReference type="EMBL" id="MBA8924639.1"/>
    </source>
</evidence>
<dbReference type="EMBL" id="JACJID010000001">
    <property type="protein sequence ID" value="MBA8924639.1"/>
    <property type="molecule type" value="Genomic_DNA"/>
</dbReference>
<organism evidence="2 3">
    <name type="scientific">Kutzneria viridogrisea</name>
    <dbReference type="NCBI Taxonomy" id="47990"/>
    <lineage>
        <taxon>Bacteria</taxon>
        <taxon>Bacillati</taxon>
        <taxon>Actinomycetota</taxon>
        <taxon>Actinomycetes</taxon>
        <taxon>Pseudonocardiales</taxon>
        <taxon>Pseudonocardiaceae</taxon>
        <taxon>Kutzneria</taxon>
    </lineage>
</organism>
<reference evidence="2 3" key="1">
    <citation type="submission" date="2020-08" db="EMBL/GenBank/DDBJ databases">
        <title>Genomic Encyclopedia of Archaeal and Bacterial Type Strains, Phase II (KMG-II): from individual species to whole genera.</title>
        <authorList>
            <person name="Goeker M."/>
        </authorList>
    </citation>
    <scope>NUCLEOTIDE SEQUENCE [LARGE SCALE GENOMIC DNA]</scope>
    <source>
        <strain evidence="2 3">DSM 43850</strain>
    </source>
</reference>
<dbReference type="InterPro" id="IPR051534">
    <property type="entry name" value="CBASS_pafABC_assoc_protein"/>
</dbReference>
<name>A0ABR6BDH6_9PSEU</name>
<gene>
    <name evidence="2" type="ORF">BC739_001836</name>
</gene>
<dbReference type="InterPro" id="IPR036388">
    <property type="entry name" value="WH-like_DNA-bd_sf"/>
</dbReference>
<dbReference type="Pfam" id="PF08279">
    <property type="entry name" value="HTH_11"/>
    <property type="match status" value="1"/>
</dbReference>
<comment type="caution">
    <text evidence="2">The sequence shown here is derived from an EMBL/GenBank/DDBJ whole genome shotgun (WGS) entry which is preliminary data.</text>
</comment>
<proteinExistence type="predicted"/>
<dbReference type="RefSeq" id="WP_025357834.1">
    <property type="nucleotide sequence ID" value="NZ_BAAABQ010000001.1"/>
</dbReference>
<keyword evidence="3" id="KW-1185">Reference proteome</keyword>
<protein>
    <submittedName>
        <fullName evidence="2">DNA-binding transcriptional regulator YafY</fullName>
    </submittedName>
</protein>
<evidence type="ECO:0000313" key="3">
    <source>
        <dbReference type="Proteomes" id="UP000517916"/>
    </source>
</evidence>